<keyword evidence="6 8" id="KW-0464">Manganese</keyword>
<evidence type="ECO:0000256" key="1">
    <source>
        <dbReference type="ARBA" id="ARBA00012726"/>
    </source>
</evidence>
<dbReference type="Proteomes" id="UP000794436">
    <property type="component" value="Unassembled WGS sequence"/>
</dbReference>
<keyword evidence="10" id="KW-1185">Reference proteome</keyword>
<dbReference type="InterPro" id="IPR036025">
    <property type="entry name" value="RtcB-like_sf"/>
</dbReference>
<dbReference type="PANTHER" id="PTHR11118">
    <property type="entry name" value="RNA-SPLICING LIGASE RTCB HOMOLOG"/>
    <property type="match status" value="1"/>
</dbReference>
<evidence type="ECO:0000256" key="3">
    <source>
        <dbReference type="ARBA" id="ARBA00022723"/>
    </source>
</evidence>
<proteinExistence type="predicted"/>
<dbReference type="GO" id="GO:0005525">
    <property type="term" value="F:GTP binding"/>
    <property type="evidence" value="ECO:0007669"/>
    <property type="project" value="UniProtKB-KW"/>
</dbReference>
<dbReference type="InterPro" id="IPR001233">
    <property type="entry name" value="RtcB"/>
</dbReference>
<evidence type="ECO:0000313" key="10">
    <source>
        <dbReference type="Proteomes" id="UP000794436"/>
    </source>
</evidence>
<protein>
    <recommendedName>
        <fullName evidence="1">3'-phosphate/5'-hydroxy nucleic acid ligase</fullName>
        <ecNumber evidence="1">6.5.1.8</ecNumber>
    </recommendedName>
</protein>
<dbReference type="Pfam" id="PF01139">
    <property type="entry name" value="RtcB"/>
    <property type="match status" value="1"/>
</dbReference>
<dbReference type="OrthoDB" id="10249697at2759"/>
<evidence type="ECO:0000256" key="2">
    <source>
        <dbReference type="ARBA" id="ARBA00022598"/>
    </source>
</evidence>
<dbReference type="GO" id="GO:0072669">
    <property type="term" value="C:tRNA-splicing ligase complex"/>
    <property type="evidence" value="ECO:0007669"/>
    <property type="project" value="TreeGrafter"/>
</dbReference>
<gene>
    <name evidence="9" type="ORF">Poli38472_002460</name>
</gene>
<keyword evidence="5" id="KW-0342">GTP-binding</keyword>
<evidence type="ECO:0000256" key="4">
    <source>
        <dbReference type="ARBA" id="ARBA00022741"/>
    </source>
</evidence>
<organism evidence="9 10">
    <name type="scientific">Pythium oligandrum</name>
    <name type="common">Mycoparasitic fungus</name>
    <dbReference type="NCBI Taxonomy" id="41045"/>
    <lineage>
        <taxon>Eukaryota</taxon>
        <taxon>Sar</taxon>
        <taxon>Stramenopiles</taxon>
        <taxon>Oomycota</taxon>
        <taxon>Peronosporomycetes</taxon>
        <taxon>Pythiales</taxon>
        <taxon>Pythiaceae</taxon>
        <taxon>Pythium</taxon>
    </lineage>
</organism>
<dbReference type="EMBL" id="SPLM01000072">
    <property type="protein sequence ID" value="TMW63519.1"/>
    <property type="molecule type" value="Genomic_DNA"/>
</dbReference>
<feature type="binding site" evidence="8">
    <location>
        <position position="126"/>
    </location>
    <ligand>
        <name>Mn(2+)</name>
        <dbReference type="ChEBI" id="CHEBI:29035"/>
        <label>1</label>
    </ligand>
</feature>
<keyword evidence="3 8" id="KW-0479">Metal-binding</keyword>
<dbReference type="GO" id="GO:0003972">
    <property type="term" value="F:RNA ligase (ATP) activity"/>
    <property type="evidence" value="ECO:0007669"/>
    <property type="project" value="TreeGrafter"/>
</dbReference>
<evidence type="ECO:0000256" key="7">
    <source>
        <dbReference type="ARBA" id="ARBA00047746"/>
    </source>
</evidence>
<evidence type="ECO:0000256" key="8">
    <source>
        <dbReference type="PIRSR" id="PIRSR601233-3"/>
    </source>
</evidence>
<evidence type="ECO:0000313" key="9">
    <source>
        <dbReference type="EMBL" id="TMW63519.1"/>
    </source>
</evidence>
<comment type="catalytic activity">
    <reaction evidence="7">
        <text>a 3'-end 3'-phospho-ribonucleotide-RNA + a 5'-end dephospho-ribonucleoside-RNA + GTP = a ribonucleotidyl-ribonucleotide-RNA + GMP + diphosphate</text>
        <dbReference type="Rhea" id="RHEA:68076"/>
        <dbReference type="Rhea" id="RHEA-COMP:10463"/>
        <dbReference type="Rhea" id="RHEA-COMP:13936"/>
        <dbReference type="Rhea" id="RHEA-COMP:17355"/>
        <dbReference type="ChEBI" id="CHEBI:33019"/>
        <dbReference type="ChEBI" id="CHEBI:37565"/>
        <dbReference type="ChEBI" id="CHEBI:58115"/>
        <dbReference type="ChEBI" id="CHEBI:83062"/>
        <dbReference type="ChEBI" id="CHEBI:138284"/>
        <dbReference type="ChEBI" id="CHEBI:173118"/>
        <dbReference type="EC" id="6.5.1.8"/>
    </reaction>
</comment>
<dbReference type="GO" id="GO:0170057">
    <property type="term" value="F:RNA ligase (GTP) activity"/>
    <property type="evidence" value="ECO:0007669"/>
    <property type="project" value="UniProtKB-EC"/>
</dbReference>
<dbReference type="PROSITE" id="PS01288">
    <property type="entry name" value="UPF0027"/>
    <property type="match status" value="1"/>
</dbReference>
<evidence type="ECO:0000256" key="6">
    <source>
        <dbReference type="ARBA" id="ARBA00023211"/>
    </source>
</evidence>
<reference evidence="9" key="1">
    <citation type="submission" date="2019-03" db="EMBL/GenBank/DDBJ databases">
        <title>Long read genome sequence of the mycoparasitic Pythium oligandrum ATCC 38472 isolated from sugarbeet rhizosphere.</title>
        <authorList>
            <person name="Gaulin E."/>
        </authorList>
    </citation>
    <scope>NUCLEOTIDE SEQUENCE</scope>
    <source>
        <strain evidence="9">ATCC 38472_TT</strain>
    </source>
</reference>
<comment type="cofactor">
    <cofactor evidence="8">
        <name>Mn(2+)</name>
        <dbReference type="ChEBI" id="CHEBI:29035"/>
    </cofactor>
    <text evidence="8">Binds 2 manganese ions per subunit.</text>
</comment>
<dbReference type="GO" id="GO:0006396">
    <property type="term" value="P:RNA processing"/>
    <property type="evidence" value="ECO:0007669"/>
    <property type="project" value="InterPro"/>
</dbReference>
<dbReference type="SUPFAM" id="SSF103365">
    <property type="entry name" value="Hypothetical protein PH1602"/>
    <property type="match status" value="1"/>
</dbReference>
<keyword evidence="2" id="KW-0436">Ligase</keyword>
<comment type="caution">
    <text evidence="9">The sequence shown here is derived from an EMBL/GenBank/DDBJ whole genome shotgun (WGS) entry which is preliminary data.</text>
</comment>
<name>A0A8K1CH79_PYTOL</name>
<dbReference type="Gene3D" id="3.90.1860.10">
    <property type="entry name" value="tRNA-splicing ligase RtcB"/>
    <property type="match status" value="1"/>
</dbReference>
<dbReference type="PANTHER" id="PTHR11118:SF1">
    <property type="entry name" value="RNA-SPLICING LIGASE RTCB HOMOLOG"/>
    <property type="match status" value="1"/>
</dbReference>
<keyword evidence="4" id="KW-0547">Nucleotide-binding</keyword>
<accession>A0A8K1CH79</accession>
<dbReference type="EC" id="6.5.1.8" evidence="1"/>
<sequence>MAKGDTKVVRSYEDELAFISQRDDLSCEIKVGMVDNMRVPGVFYANDKLRALVCDEVRDFSQAGGHGGFLPAAKQIANVAALPGIVKRSIALPDVHSGYGFAIGNVAAFDMDDPEAVVSPGGVGFDINCGVRLIRTNLHEDDLKDKRELLAQTLFDHIPVGVGSKGVIPMSFKVQQFFSLINGLV</sequence>
<dbReference type="GO" id="GO:0046872">
    <property type="term" value="F:metal ion binding"/>
    <property type="evidence" value="ECO:0007669"/>
    <property type="project" value="UniProtKB-KW"/>
</dbReference>
<dbReference type="GO" id="GO:0005634">
    <property type="term" value="C:nucleus"/>
    <property type="evidence" value="ECO:0007669"/>
    <property type="project" value="TreeGrafter"/>
</dbReference>
<evidence type="ECO:0000256" key="5">
    <source>
        <dbReference type="ARBA" id="ARBA00023134"/>
    </source>
</evidence>
<dbReference type="AlphaFoldDB" id="A0A8K1CH79"/>